<dbReference type="EMBL" id="VDEP01000008">
    <property type="protein sequence ID" value="KAA1137416.1"/>
    <property type="molecule type" value="Genomic_DNA"/>
</dbReference>
<dbReference type="AlphaFoldDB" id="A0A5B0SGV7"/>
<evidence type="ECO:0000313" key="2">
    <source>
        <dbReference type="Proteomes" id="UP000325313"/>
    </source>
</evidence>
<proteinExistence type="predicted"/>
<sequence length="71" mass="8025">MMAEVGRWGEFGVKLIVRSIDEGWRNGDQELYRAIVSREFGLARECPGVLGCSLHRQDSQPTYIDGMPIAR</sequence>
<protein>
    <submittedName>
        <fullName evidence="1">Uncharacterized protein</fullName>
    </submittedName>
</protein>
<reference evidence="1 2" key="1">
    <citation type="submission" date="2019-05" db="EMBL/GenBank/DDBJ databases">
        <title>Emergence of the Ug99 lineage of the wheat stem rust pathogen through somatic hybridization.</title>
        <authorList>
            <person name="Li F."/>
            <person name="Upadhyaya N.M."/>
            <person name="Sperschneider J."/>
            <person name="Matny O."/>
            <person name="Nguyen-Phuc H."/>
            <person name="Mago R."/>
            <person name="Raley C."/>
            <person name="Miller M.E."/>
            <person name="Silverstein K.A.T."/>
            <person name="Henningsen E."/>
            <person name="Hirsch C.D."/>
            <person name="Visser B."/>
            <person name="Pretorius Z.A."/>
            <person name="Steffenson B.J."/>
            <person name="Schwessinger B."/>
            <person name="Dodds P.N."/>
            <person name="Figueroa M."/>
        </authorList>
    </citation>
    <scope>NUCLEOTIDE SEQUENCE [LARGE SCALE GENOMIC DNA]</scope>
    <source>
        <strain evidence="1 2">Ug99</strain>
    </source>
</reference>
<dbReference type="Proteomes" id="UP000325313">
    <property type="component" value="Unassembled WGS sequence"/>
</dbReference>
<name>A0A5B0SGV7_PUCGR</name>
<organism evidence="1 2">
    <name type="scientific">Puccinia graminis f. sp. tritici</name>
    <dbReference type="NCBI Taxonomy" id="56615"/>
    <lineage>
        <taxon>Eukaryota</taxon>
        <taxon>Fungi</taxon>
        <taxon>Dikarya</taxon>
        <taxon>Basidiomycota</taxon>
        <taxon>Pucciniomycotina</taxon>
        <taxon>Pucciniomycetes</taxon>
        <taxon>Pucciniales</taxon>
        <taxon>Pucciniaceae</taxon>
        <taxon>Puccinia</taxon>
    </lineage>
</organism>
<evidence type="ECO:0000313" key="1">
    <source>
        <dbReference type="EMBL" id="KAA1137416.1"/>
    </source>
</evidence>
<comment type="caution">
    <text evidence="1">The sequence shown here is derived from an EMBL/GenBank/DDBJ whole genome shotgun (WGS) entry which is preliminary data.</text>
</comment>
<gene>
    <name evidence="1" type="ORF">PGTUg99_011340</name>
</gene>
<accession>A0A5B0SGV7</accession>